<protein>
    <submittedName>
        <fullName evidence="1">Uncharacterized protein</fullName>
    </submittedName>
</protein>
<organism evidence="1 2">
    <name type="scientific">Candidatus Pantoea communis</name>
    <dbReference type="NCBI Taxonomy" id="2608354"/>
    <lineage>
        <taxon>Bacteria</taxon>
        <taxon>Pseudomonadati</taxon>
        <taxon>Pseudomonadota</taxon>
        <taxon>Gammaproteobacteria</taxon>
        <taxon>Enterobacterales</taxon>
        <taxon>Erwiniaceae</taxon>
        <taxon>Pantoea</taxon>
    </lineage>
</organism>
<evidence type="ECO:0000313" key="1">
    <source>
        <dbReference type="EMBL" id="NIG20524.1"/>
    </source>
</evidence>
<comment type="caution">
    <text evidence="1">The sequence shown here is derived from an EMBL/GenBank/DDBJ whole genome shotgun (WGS) entry which is preliminary data.</text>
</comment>
<accession>A0ABX0RTV0</accession>
<dbReference type="Proteomes" id="UP001515780">
    <property type="component" value="Unassembled WGS sequence"/>
</dbReference>
<dbReference type="RefSeq" id="WP_166934810.1">
    <property type="nucleotide sequence ID" value="NZ_VWXC01000013.1"/>
</dbReference>
<keyword evidence="2" id="KW-1185">Reference proteome</keyword>
<reference evidence="1 2" key="1">
    <citation type="journal article" date="2019" name="bioRxiv">
        <title>Bacteria contribute to plant secondary compound degradation in a generalist herbivore system.</title>
        <authorList>
            <person name="Francoeur C.B."/>
            <person name="Khadempour L."/>
            <person name="Moreira-Soto R.D."/>
            <person name="Gotting K."/>
            <person name="Book A.J."/>
            <person name="Pinto-Tomas A.A."/>
            <person name="Keefover-Ring K."/>
            <person name="Currie C.R."/>
        </authorList>
    </citation>
    <scope>NUCLEOTIDE SEQUENCE [LARGE SCALE GENOMIC DNA]</scope>
    <source>
        <strain evidence="1">Al-1710</strain>
    </source>
</reference>
<evidence type="ECO:0000313" key="2">
    <source>
        <dbReference type="Proteomes" id="UP001515780"/>
    </source>
</evidence>
<proteinExistence type="predicted"/>
<sequence>MSQLRTNQLGTLDGTVTIDVKDIASHSYVDNKVDLATLPNDLIFFPNFRSDEDTDTRFMFSTDGVIYSSVSDNPLSTDGSDEPISMGPSGHIWVDGTLYLIVGWYSLGSWDATVYKTTDGFNFSRHRVNFGSTPIGSSTNPISGATHACDKVWSPFFVKDGDDIYVGLTLPYGNDFVDVNGNTIGDYRQYLSKCSSLDSLTFEYPTIVTQTSNANCQIDGMFYKYGDSWNLFSKNDYNKYIEHWTSSTLNGPYTKSSDVMTSGQAEAPYLVEWTESLPRFRLYADSYVTGSYIYSESNDLVSWTSTKQIEADRANRHGSFSNTSFMDDKSKELLKSILCSRTSKSGKGTVITASNTSFHPRDGYVYSITGTNSFELTISEYSAKEFYLVVSSQSPLCQLKVNVNSYYAGVGNGKPLILNGADHSNKIIRVKQIGSQYYTDAVTSLEQTAIALSTVSNFPTLSSFSPVVGNLYTTDGGSSYASVTTISGIASGYPDGANFYLQVQSDSGSNGQIQISSGATNMVTGTVTISPGTQQVYEVRKIAGYWRVMA</sequence>
<dbReference type="EMBL" id="VWXC01000013">
    <property type="protein sequence ID" value="NIG20524.1"/>
    <property type="molecule type" value="Genomic_DNA"/>
</dbReference>
<name>A0ABX0RTV0_9GAMM</name>
<gene>
    <name evidence="1" type="ORF">F3J37_17765</name>
</gene>